<sequence length="204" mass="24057">MTESSLIQLYLKDANEVIANINKNLDLNERAHLDMNAGVDSEQKTDGVENKNEQIVIECIKDIRYLTMICWMAGKDEKDINLDFLSQLVQIHDLSFTRIFNYITRTTAEGKLIVEFLKLFEIMIRNNTRILKKFMGEEKNLSDKLQNLLNQTIHPNEDQMIRRWVLKIIYIYQINKAEFKTFSTLDYASKRSDYKKAYNFPDDV</sequence>
<evidence type="ECO:0000313" key="2">
    <source>
        <dbReference type="Proteomes" id="UP001470230"/>
    </source>
</evidence>
<gene>
    <name evidence="1" type="ORF">M9Y10_033689</name>
</gene>
<dbReference type="Proteomes" id="UP001470230">
    <property type="component" value="Unassembled WGS sequence"/>
</dbReference>
<reference evidence="1 2" key="1">
    <citation type="submission" date="2024-04" db="EMBL/GenBank/DDBJ databases">
        <title>Tritrichomonas musculus Genome.</title>
        <authorList>
            <person name="Alves-Ferreira E."/>
            <person name="Grigg M."/>
            <person name="Lorenzi H."/>
            <person name="Galac M."/>
        </authorList>
    </citation>
    <scope>NUCLEOTIDE SEQUENCE [LARGE SCALE GENOMIC DNA]</scope>
    <source>
        <strain evidence="1 2">EAF2021</strain>
    </source>
</reference>
<name>A0ABR2KDM6_9EUKA</name>
<keyword evidence="2" id="KW-1185">Reference proteome</keyword>
<accession>A0ABR2KDM6</accession>
<evidence type="ECO:0000313" key="1">
    <source>
        <dbReference type="EMBL" id="KAK8888948.1"/>
    </source>
</evidence>
<organism evidence="1 2">
    <name type="scientific">Tritrichomonas musculus</name>
    <dbReference type="NCBI Taxonomy" id="1915356"/>
    <lineage>
        <taxon>Eukaryota</taxon>
        <taxon>Metamonada</taxon>
        <taxon>Parabasalia</taxon>
        <taxon>Tritrichomonadida</taxon>
        <taxon>Tritrichomonadidae</taxon>
        <taxon>Tritrichomonas</taxon>
    </lineage>
</organism>
<comment type="caution">
    <text evidence="1">The sequence shown here is derived from an EMBL/GenBank/DDBJ whole genome shotgun (WGS) entry which is preliminary data.</text>
</comment>
<dbReference type="EMBL" id="JAPFFF010000005">
    <property type="protein sequence ID" value="KAK8888948.1"/>
    <property type="molecule type" value="Genomic_DNA"/>
</dbReference>
<proteinExistence type="predicted"/>
<protein>
    <submittedName>
        <fullName evidence="1">Uncharacterized protein</fullName>
    </submittedName>
</protein>